<evidence type="ECO:0000256" key="2">
    <source>
        <dbReference type="SAM" id="Phobius"/>
    </source>
</evidence>
<reference evidence="3 4" key="1">
    <citation type="submission" date="2019-12" db="EMBL/GenBank/DDBJ databases">
        <title>Whole genome sequencing of endophytic Actinobacterium Micromonospora sp. MPMI6T.</title>
        <authorList>
            <person name="Evv R."/>
            <person name="Podile A.R."/>
        </authorList>
    </citation>
    <scope>NUCLEOTIDE SEQUENCE [LARGE SCALE GENOMIC DNA]</scope>
    <source>
        <strain evidence="3 4">MPMI6</strain>
    </source>
</reference>
<accession>A0ABS3VL08</accession>
<dbReference type="InterPro" id="IPR006626">
    <property type="entry name" value="PbH1"/>
</dbReference>
<evidence type="ECO:0000313" key="3">
    <source>
        <dbReference type="EMBL" id="MBO4205212.1"/>
    </source>
</evidence>
<keyword evidence="2" id="KW-1133">Transmembrane helix</keyword>
<feature type="region of interest" description="Disordered" evidence="1">
    <location>
        <begin position="137"/>
        <end position="188"/>
    </location>
</feature>
<protein>
    <recommendedName>
        <fullName evidence="5">Right handed beta helix region</fullName>
    </recommendedName>
</protein>
<evidence type="ECO:0000313" key="4">
    <source>
        <dbReference type="Proteomes" id="UP000823521"/>
    </source>
</evidence>
<dbReference type="RefSeq" id="WP_208811399.1">
    <property type="nucleotide sequence ID" value="NZ_WVUH01000018.1"/>
</dbReference>
<keyword evidence="2" id="KW-0812">Transmembrane</keyword>
<dbReference type="Gene3D" id="2.160.20.10">
    <property type="entry name" value="Single-stranded right-handed beta-helix, Pectin lyase-like"/>
    <property type="match status" value="1"/>
</dbReference>
<sequence length="435" mass="46487">THLPDPVPPPARRPRRGPLALVSSACLFVLVVAGYLFAVGPGTAHAERLVLDEADVVVWGQTIRRPVEIAADRVTLRRVSVQAGGGTAIRIRPGVTGTVIEDSEIRCTSRGTDGIAEGNYSAIRVRTFGCREPFRGSPDTPVAVVDSTRDGTPYPDRSPGSDPTDTLVAPGPIGSSEAAGTRGTVDAPPGVQVAPTPITYWPGPTTTGVPAGTVLRNSGSLTLTVPGQVVSGLNITGCVTVQASNVVIRRSKITCSSTTYSIRVLAPAINLVVEDVEINGTGRTSATVCCGEYTLRRVNIYNTIDGPRLGNRTNIFDSWIHDLTRVTGSHNDLMQTTGASNMVIRRNRLDAYKVSTADPMNACLMIGSEIGPSVTNLLFEDNYCNGGNYSIGVRTDLVGSNIRFRINKFGRNYRYGIIWDRPTNVWFDNGLPVIP</sequence>
<proteinExistence type="predicted"/>
<gene>
    <name evidence="3" type="ORF">GSF22_04190</name>
</gene>
<dbReference type="InterPro" id="IPR011050">
    <property type="entry name" value="Pectin_lyase_fold/virulence"/>
</dbReference>
<keyword evidence="2" id="KW-0472">Membrane</keyword>
<keyword evidence="4" id="KW-1185">Reference proteome</keyword>
<organism evidence="3 4">
    <name type="scientific">Micromonospora echinofusca</name>
    <dbReference type="NCBI Taxonomy" id="47858"/>
    <lineage>
        <taxon>Bacteria</taxon>
        <taxon>Bacillati</taxon>
        <taxon>Actinomycetota</taxon>
        <taxon>Actinomycetes</taxon>
        <taxon>Micromonosporales</taxon>
        <taxon>Micromonosporaceae</taxon>
        <taxon>Micromonospora</taxon>
    </lineage>
</organism>
<evidence type="ECO:0000256" key="1">
    <source>
        <dbReference type="SAM" id="MobiDB-lite"/>
    </source>
</evidence>
<dbReference type="EMBL" id="WVUH01000018">
    <property type="protein sequence ID" value="MBO4205212.1"/>
    <property type="molecule type" value="Genomic_DNA"/>
</dbReference>
<evidence type="ECO:0008006" key="5">
    <source>
        <dbReference type="Google" id="ProtNLM"/>
    </source>
</evidence>
<name>A0ABS3VL08_MICEH</name>
<dbReference type="SMART" id="SM00710">
    <property type="entry name" value="PbH1"/>
    <property type="match status" value="7"/>
</dbReference>
<comment type="caution">
    <text evidence="3">The sequence shown here is derived from an EMBL/GenBank/DDBJ whole genome shotgun (WGS) entry which is preliminary data.</text>
</comment>
<dbReference type="Proteomes" id="UP000823521">
    <property type="component" value="Unassembled WGS sequence"/>
</dbReference>
<dbReference type="InterPro" id="IPR012334">
    <property type="entry name" value="Pectin_lyas_fold"/>
</dbReference>
<feature type="transmembrane region" description="Helical" evidence="2">
    <location>
        <begin position="19"/>
        <end position="38"/>
    </location>
</feature>
<feature type="non-terminal residue" evidence="3">
    <location>
        <position position="1"/>
    </location>
</feature>
<dbReference type="SUPFAM" id="SSF51126">
    <property type="entry name" value="Pectin lyase-like"/>
    <property type="match status" value="1"/>
</dbReference>